<name>A0A498S146_ACAVI</name>
<dbReference type="EMBL" id="UPTC01000013">
    <property type="protein sequence ID" value="VBB25396.1"/>
    <property type="molecule type" value="Genomic_DNA"/>
</dbReference>
<evidence type="ECO:0000313" key="3">
    <source>
        <dbReference type="Proteomes" id="UP000276991"/>
    </source>
</evidence>
<feature type="region of interest" description="Disordered" evidence="1">
    <location>
        <begin position="1"/>
        <end position="24"/>
    </location>
</feature>
<protein>
    <submittedName>
        <fullName evidence="2">Uncharacterized protein</fullName>
    </submittedName>
</protein>
<organism evidence="2 3">
    <name type="scientific">Acanthocheilonema viteae</name>
    <name type="common">Filarial nematode worm</name>
    <name type="synonym">Dipetalonema viteae</name>
    <dbReference type="NCBI Taxonomy" id="6277"/>
    <lineage>
        <taxon>Eukaryota</taxon>
        <taxon>Metazoa</taxon>
        <taxon>Ecdysozoa</taxon>
        <taxon>Nematoda</taxon>
        <taxon>Chromadorea</taxon>
        <taxon>Rhabditida</taxon>
        <taxon>Spirurina</taxon>
        <taxon>Spiruromorpha</taxon>
        <taxon>Filarioidea</taxon>
        <taxon>Onchocercidae</taxon>
        <taxon>Acanthocheilonema</taxon>
    </lineage>
</organism>
<keyword evidence="3" id="KW-1185">Reference proteome</keyword>
<evidence type="ECO:0000256" key="1">
    <source>
        <dbReference type="SAM" id="MobiDB-lite"/>
    </source>
</evidence>
<reference evidence="2 3" key="1">
    <citation type="submission" date="2018-08" db="EMBL/GenBank/DDBJ databases">
        <authorList>
            <person name="Laetsch R D."/>
            <person name="Stevens L."/>
            <person name="Kumar S."/>
            <person name="Blaxter L. M."/>
        </authorList>
    </citation>
    <scope>NUCLEOTIDE SEQUENCE [LARGE SCALE GENOMIC DNA]</scope>
</reference>
<gene>
    <name evidence="2" type="ORF">NAV_LOCUS226</name>
</gene>
<proteinExistence type="predicted"/>
<dbReference type="AlphaFoldDB" id="A0A498S146"/>
<evidence type="ECO:0000313" key="2">
    <source>
        <dbReference type="EMBL" id="VBB25396.1"/>
    </source>
</evidence>
<sequence>MKSEDRSAVADVKREWRSGRNERERQSVVDRIITSKKSDTCFDQYDRSGSAGMLKFVRKIDHKEQVLFIRLMTYSPIDKSIADNTEKCEHYTWLRMMVQEQKVEAIVLTNVRQSSVKSLPPRKNS</sequence>
<accession>A0A498S146</accession>
<dbReference type="Proteomes" id="UP000276991">
    <property type="component" value="Unassembled WGS sequence"/>
</dbReference>